<name>A0ABX5KB83_9BURK</name>
<evidence type="ECO:0000256" key="6">
    <source>
        <dbReference type="ARBA" id="ARBA00023014"/>
    </source>
</evidence>
<dbReference type="CDD" id="cd06185">
    <property type="entry name" value="PDR_like"/>
    <property type="match status" value="1"/>
</dbReference>
<evidence type="ECO:0000313" key="10">
    <source>
        <dbReference type="Proteomes" id="UP000245712"/>
    </source>
</evidence>
<dbReference type="SUPFAM" id="SSF63380">
    <property type="entry name" value="Riboflavin synthase domain-like"/>
    <property type="match status" value="1"/>
</dbReference>
<dbReference type="Proteomes" id="UP000245712">
    <property type="component" value="Unassembled WGS sequence"/>
</dbReference>
<reference evidence="9 10" key="1">
    <citation type="submission" date="2018-05" db="EMBL/GenBank/DDBJ databases">
        <title>Genomic Encyclopedia of Type Strains, Phase IV (KMG-V): Genome sequencing to study the core and pangenomes of soil and plant-associated prokaryotes.</title>
        <authorList>
            <person name="Whitman W."/>
        </authorList>
    </citation>
    <scope>NUCLEOTIDE SEQUENCE [LARGE SCALE GENOMIC DNA]</scope>
    <source>
        <strain evidence="9 10">SCZa-39</strain>
    </source>
</reference>
<gene>
    <name evidence="9" type="ORF">C7402_12339</name>
</gene>
<keyword evidence="4" id="KW-0560">Oxidoreductase</keyword>
<keyword evidence="2" id="KW-0001">2Fe-2S</keyword>
<dbReference type="InterPro" id="IPR012675">
    <property type="entry name" value="Beta-grasp_dom_sf"/>
</dbReference>
<dbReference type="Gene3D" id="3.40.50.80">
    <property type="entry name" value="Nucleotide-binding domain of ferredoxin-NADP reductase (FNR) module"/>
    <property type="match status" value="1"/>
</dbReference>
<accession>A0ABX5KB83</accession>
<evidence type="ECO:0000256" key="5">
    <source>
        <dbReference type="ARBA" id="ARBA00023004"/>
    </source>
</evidence>
<dbReference type="InterPro" id="IPR036010">
    <property type="entry name" value="2Fe-2S_ferredoxin-like_sf"/>
</dbReference>
<evidence type="ECO:0000259" key="8">
    <source>
        <dbReference type="PROSITE" id="PS51384"/>
    </source>
</evidence>
<dbReference type="InterPro" id="IPR017927">
    <property type="entry name" value="FAD-bd_FR_type"/>
</dbReference>
<feature type="domain" description="2Fe-2S ferredoxin-type" evidence="7">
    <location>
        <begin position="241"/>
        <end position="322"/>
    </location>
</feature>
<dbReference type="PANTHER" id="PTHR47354">
    <property type="entry name" value="NADH OXIDOREDUCTASE HCR"/>
    <property type="match status" value="1"/>
</dbReference>
<dbReference type="InterPro" id="IPR039261">
    <property type="entry name" value="FNR_nucleotide-bd"/>
</dbReference>
<dbReference type="InterPro" id="IPR017938">
    <property type="entry name" value="Riboflavin_synthase-like_b-brl"/>
</dbReference>
<dbReference type="PROSITE" id="PS51085">
    <property type="entry name" value="2FE2S_FER_2"/>
    <property type="match status" value="1"/>
</dbReference>
<keyword evidence="1" id="KW-0285">Flavoprotein</keyword>
<dbReference type="SUPFAM" id="SSF52343">
    <property type="entry name" value="Ferredoxin reductase-like, C-terminal NADP-linked domain"/>
    <property type="match status" value="1"/>
</dbReference>
<evidence type="ECO:0000313" key="9">
    <source>
        <dbReference type="EMBL" id="PVX72800.1"/>
    </source>
</evidence>
<dbReference type="InterPro" id="IPR001041">
    <property type="entry name" value="2Fe-2S_ferredoxin-type"/>
</dbReference>
<keyword evidence="3" id="KW-0479">Metal-binding</keyword>
<feature type="domain" description="FAD-binding FR-type" evidence="8">
    <location>
        <begin position="1"/>
        <end position="105"/>
    </location>
</feature>
<dbReference type="PROSITE" id="PS00197">
    <property type="entry name" value="2FE2S_FER_1"/>
    <property type="match status" value="1"/>
</dbReference>
<dbReference type="InterPro" id="IPR050415">
    <property type="entry name" value="MRET"/>
</dbReference>
<evidence type="ECO:0000256" key="3">
    <source>
        <dbReference type="ARBA" id="ARBA00022723"/>
    </source>
</evidence>
<dbReference type="PROSITE" id="PS51384">
    <property type="entry name" value="FAD_FR"/>
    <property type="match status" value="1"/>
</dbReference>
<organism evidence="9 10">
    <name type="scientific">Paraburkholderia unamae</name>
    <dbReference type="NCBI Taxonomy" id="219649"/>
    <lineage>
        <taxon>Bacteria</taxon>
        <taxon>Pseudomonadati</taxon>
        <taxon>Pseudomonadota</taxon>
        <taxon>Betaproteobacteria</taxon>
        <taxon>Burkholderiales</taxon>
        <taxon>Burkholderiaceae</taxon>
        <taxon>Paraburkholderia</taxon>
    </lineage>
</organism>
<dbReference type="SUPFAM" id="SSF54292">
    <property type="entry name" value="2Fe-2S ferredoxin-like"/>
    <property type="match status" value="1"/>
</dbReference>
<evidence type="ECO:0000259" key="7">
    <source>
        <dbReference type="PROSITE" id="PS51085"/>
    </source>
</evidence>
<dbReference type="RefSeq" id="WP_116613963.1">
    <property type="nucleotide sequence ID" value="NZ_QEOB01000023.1"/>
</dbReference>
<comment type="caution">
    <text evidence="9">The sequence shown here is derived from an EMBL/GenBank/DDBJ whole genome shotgun (WGS) entry which is preliminary data.</text>
</comment>
<dbReference type="Gene3D" id="2.40.30.10">
    <property type="entry name" value="Translation factors"/>
    <property type="match status" value="1"/>
</dbReference>
<dbReference type="Gene3D" id="3.10.20.30">
    <property type="match status" value="1"/>
</dbReference>
<dbReference type="Pfam" id="PF00111">
    <property type="entry name" value="Fer2"/>
    <property type="match status" value="1"/>
</dbReference>
<keyword evidence="6" id="KW-0411">Iron-sulfur</keyword>
<keyword evidence="10" id="KW-1185">Reference proteome</keyword>
<protein>
    <submittedName>
        <fullName evidence="9">Vanillate O-demethylase ferredoxin subunit</fullName>
    </submittedName>
</protein>
<dbReference type="PRINTS" id="PR00409">
    <property type="entry name" value="PHDIOXRDTASE"/>
</dbReference>
<dbReference type="EMBL" id="QEOB01000023">
    <property type="protein sequence ID" value="PVX72800.1"/>
    <property type="molecule type" value="Genomic_DNA"/>
</dbReference>
<proteinExistence type="predicted"/>
<evidence type="ECO:0000256" key="4">
    <source>
        <dbReference type="ARBA" id="ARBA00023002"/>
    </source>
</evidence>
<dbReference type="CDD" id="cd00207">
    <property type="entry name" value="fer2"/>
    <property type="match status" value="1"/>
</dbReference>
<evidence type="ECO:0000256" key="2">
    <source>
        <dbReference type="ARBA" id="ARBA00022714"/>
    </source>
</evidence>
<dbReference type="PANTHER" id="PTHR47354:SF1">
    <property type="entry name" value="CARNITINE MONOOXYGENASE REDUCTASE SUBUNIT"/>
    <property type="match status" value="1"/>
</dbReference>
<sequence length="322" mass="34826">MKPIRTVKTVVREIAPAGDGIALVHLADPDDWELPAFEAGSHIDLHLPNGLVRSYSLCGSPAERRRYLVAIKREEAGRGGSIAAHALRRGDVVPVSLPRGTFRLATRAREHVFIAGGIGVTPFVAMAGQLARDPGANDAEREDFTLHVLHRGAPPLAALCEAQLPPATVVYHRSGEGRPRADLAALIGPYRQGRHVYCCGPDALMQAVEALTREWPADHVHIEHFVPPARPVDPDAKPYRAELALSRQTIDVQPHESLLHALRAHGVEVDAACEGGICGACRVRWSGGEPVHHDRVLTDAQRAHEVIVCVSGCASERLVLEL</sequence>
<dbReference type="InterPro" id="IPR006058">
    <property type="entry name" value="2Fe2S_fd_BS"/>
</dbReference>
<keyword evidence="5" id="KW-0408">Iron</keyword>
<evidence type="ECO:0000256" key="1">
    <source>
        <dbReference type="ARBA" id="ARBA00022630"/>
    </source>
</evidence>